<dbReference type="InterPro" id="IPR032675">
    <property type="entry name" value="LRR_dom_sf"/>
</dbReference>
<dbReference type="EMBL" id="CP144746">
    <property type="protein sequence ID" value="WVZ58640.1"/>
    <property type="molecule type" value="Genomic_DNA"/>
</dbReference>
<dbReference type="AlphaFoldDB" id="A0AAQ3SQJ8"/>
<evidence type="ECO:0000313" key="1">
    <source>
        <dbReference type="EMBL" id="WVZ58640.1"/>
    </source>
</evidence>
<name>A0AAQ3SQJ8_PASNO</name>
<dbReference type="SUPFAM" id="SSF52058">
    <property type="entry name" value="L domain-like"/>
    <property type="match status" value="1"/>
</dbReference>
<organism evidence="1 2">
    <name type="scientific">Paspalum notatum var. saurae</name>
    <dbReference type="NCBI Taxonomy" id="547442"/>
    <lineage>
        <taxon>Eukaryota</taxon>
        <taxon>Viridiplantae</taxon>
        <taxon>Streptophyta</taxon>
        <taxon>Embryophyta</taxon>
        <taxon>Tracheophyta</taxon>
        <taxon>Spermatophyta</taxon>
        <taxon>Magnoliopsida</taxon>
        <taxon>Liliopsida</taxon>
        <taxon>Poales</taxon>
        <taxon>Poaceae</taxon>
        <taxon>PACMAD clade</taxon>
        <taxon>Panicoideae</taxon>
        <taxon>Andropogonodae</taxon>
        <taxon>Paspaleae</taxon>
        <taxon>Paspalinae</taxon>
        <taxon>Paspalum</taxon>
    </lineage>
</organism>
<dbReference type="InterPro" id="IPR053038">
    <property type="entry name" value="RLP_Defense"/>
</dbReference>
<gene>
    <name evidence="1" type="ORF">U9M48_008885</name>
</gene>
<sequence>MKSPCMEVMGYDLLLNRDVNHLSGTVPQPIFDLSSLIHIGLHMNELEGTLPSNLGNGLSKIQYLILAVNHFKGPFQLRLQIQPHCDLSENNFTGIVPPEIGTLCLNYLLLSGNQLKASNTHD</sequence>
<dbReference type="Gene3D" id="3.80.10.10">
    <property type="entry name" value="Ribonuclease Inhibitor"/>
    <property type="match status" value="2"/>
</dbReference>
<dbReference type="Proteomes" id="UP001341281">
    <property type="component" value="Chromosome 02"/>
</dbReference>
<proteinExistence type="predicted"/>
<dbReference type="PANTHER" id="PTHR48064">
    <property type="entry name" value="OS01G0750400 PROTEIN"/>
    <property type="match status" value="1"/>
</dbReference>
<keyword evidence="2" id="KW-1185">Reference proteome</keyword>
<dbReference type="PANTHER" id="PTHR48064:SF6">
    <property type="entry name" value="RECEPTOR-LIKE PROTEIN KINASE 2"/>
    <property type="match status" value="1"/>
</dbReference>
<protein>
    <submittedName>
        <fullName evidence="1">Uncharacterized protein</fullName>
    </submittedName>
</protein>
<dbReference type="InterPro" id="IPR001611">
    <property type="entry name" value="Leu-rich_rpt"/>
</dbReference>
<evidence type="ECO:0000313" key="2">
    <source>
        <dbReference type="Proteomes" id="UP001341281"/>
    </source>
</evidence>
<reference evidence="1 2" key="1">
    <citation type="submission" date="2024-02" db="EMBL/GenBank/DDBJ databases">
        <title>High-quality chromosome-scale genome assembly of Pensacola bahiagrass (Paspalum notatum Flugge var. saurae).</title>
        <authorList>
            <person name="Vega J.M."/>
            <person name="Podio M."/>
            <person name="Orjuela J."/>
            <person name="Siena L.A."/>
            <person name="Pessino S.C."/>
            <person name="Combes M.C."/>
            <person name="Mariac C."/>
            <person name="Albertini E."/>
            <person name="Pupilli F."/>
            <person name="Ortiz J.P.A."/>
            <person name="Leblanc O."/>
        </authorList>
    </citation>
    <scope>NUCLEOTIDE SEQUENCE [LARGE SCALE GENOMIC DNA]</scope>
    <source>
        <strain evidence="1">R1</strain>
        <tissue evidence="1">Leaf</tissue>
    </source>
</reference>
<dbReference type="Pfam" id="PF00560">
    <property type="entry name" value="LRR_1"/>
    <property type="match status" value="1"/>
</dbReference>
<accession>A0AAQ3SQJ8</accession>